<feature type="region of interest" description="Disordered" evidence="1">
    <location>
        <begin position="140"/>
        <end position="174"/>
    </location>
</feature>
<reference evidence="2" key="2">
    <citation type="journal article" date="2023" name="Plants (Basel)">
        <title>Annotation of the Turnera subulata (Passifloraceae) Draft Genome Reveals the S-Locus Evolved after the Divergence of Turneroideae from Passifloroideae in a Stepwise Manner.</title>
        <authorList>
            <person name="Henning P.M."/>
            <person name="Roalson E.H."/>
            <person name="Mir W."/>
            <person name="McCubbin A.G."/>
            <person name="Shore J.S."/>
        </authorList>
    </citation>
    <scope>NUCLEOTIDE SEQUENCE</scope>
    <source>
        <strain evidence="2">F60SS</strain>
    </source>
</reference>
<comment type="caution">
    <text evidence="2">The sequence shown here is derived from an EMBL/GenBank/DDBJ whole genome shotgun (WGS) entry which is preliminary data.</text>
</comment>
<protein>
    <submittedName>
        <fullName evidence="2">Uncharacterized protein</fullName>
    </submittedName>
</protein>
<dbReference type="OrthoDB" id="448954at2759"/>
<keyword evidence="3" id="KW-1185">Reference proteome</keyword>
<feature type="compositionally biased region" description="Basic and acidic residues" evidence="1">
    <location>
        <begin position="156"/>
        <end position="165"/>
    </location>
</feature>
<gene>
    <name evidence="2" type="ORF">Tsubulata_013839</name>
</gene>
<evidence type="ECO:0000313" key="3">
    <source>
        <dbReference type="Proteomes" id="UP001141552"/>
    </source>
</evidence>
<dbReference type="PANTHER" id="PTHR15414">
    <property type="entry name" value="OS-9-RELATED"/>
    <property type="match status" value="1"/>
</dbReference>
<organism evidence="2 3">
    <name type="scientific">Turnera subulata</name>
    <dbReference type="NCBI Taxonomy" id="218843"/>
    <lineage>
        <taxon>Eukaryota</taxon>
        <taxon>Viridiplantae</taxon>
        <taxon>Streptophyta</taxon>
        <taxon>Embryophyta</taxon>
        <taxon>Tracheophyta</taxon>
        <taxon>Spermatophyta</taxon>
        <taxon>Magnoliopsida</taxon>
        <taxon>eudicotyledons</taxon>
        <taxon>Gunneridae</taxon>
        <taxon>Pentapetalae</taxon>
        <taxon>rosids</taxon>
        <taxon>fabids</taxon>
        <taxon>Malpighiales</taxon>
        <taxon>Passifloraceae</taxon>
        <taxon>Turnera</taxon>
    </lineage>
</organism>
<accession>A0A9Q0G5Q0</accession>
<dbReference type="PANTHER" id="PTHR15414:SF0">
    <property type="entry name" value="ENDOPLASMIC RETICULUM LECTIN 1"/>
    <property type="match status" value="1"/>
</dbReference>
<dbReference type="GO" id="GO:0030968">
    <property type="term" value="P:endoplasmic reticulum unfolded protein response"/>
    <property type="evidence" value="ECO:0007669"/>
    <property type="project" value="InterPro"/>
</dbReference>
<dbReference type="EMBL" id="JAKUCV010002367">
    <property type="protein sequence ID" value="KAJ4842885.1"/>
    <property type="molecule type" value="Genomic_DNA"/>
</dbReference>
<name>A0A9Q0G5Q0_9ROSI</name>
<dbReference type="GO" id="GO:0030970">
    <property type="term" value="P:retrograde protein transport, ER to cytosol"/>
    <property type="evidence" value="ECO:0007669"/>
    <property type="project" value="TreeGrafter"/>
</dbReference>
<dbReference type="Gene3D" id="2.70.130.10">
    <property type="entry name" value="Mannose-6-phosphate receptor binding domain"/>
    <property type="match status" value="1"/>
</dbReference>
<dbReference type="InterPro" id="IPR045149">
    <property type="entry name" value="OS-9-like"/>
</dbReference>
<evidence type="ECO:0000313" key="2">
    <source>
        <dbReference type="EMBL" id="KAJ4842885.1"/>
    </source>
</evidence>
<dbReference type="AlphaFoldDB" id="A0A9Q0G5Q0"/>
<dbReference type="InterPro" id="IPR009011">
    <property type="entry name" value="Man6P_isomerase_rcpt-bd_dom_sf"/>
</dbReference>
<dbReference type="GO" id="GO:0005788">
    <property type="term" value="C:endoplasmic reticulum lumen"/>
    <property type="evidence" value="ECO:0007669"/>
    <property type="project" value="TreeGrafter"/>
</dbReference>
<proteinExistence type="predicted"/>
<dbReference type="Proteomes" id="UP001141552">
    <property type="component" value="Unassembled WGS sequence"/>
</dbReference>
<evidence type="ECO:0000256" key="1">
    <source>
        <dbReference type="SAM" id="MobiDB-lite"/>
    </source>
</evidence>
<sequence>MRVRSRQPCFSRSDIPSSSGWFVWSQFAGTEMDILGTWDSRVEKYPNDCIQRCFSPVKRVEKAKSGKPVTQLNTSSMIVETEKRIKLKTPDELLDVLKGSCFIREFILGVYDEEATASINQNLSDISMLLDPRSRDASQRYHPHQYTNGTMCDLTNHPRETENVPRGETGVAHH</sequence>
<reference evidence="2" key="1">
    <citation type="submission" date="2022-02" db="EMBL/GenBank/DDBJ databases">
        <authorList>
            <person name="Henning P.M."/>
            <person name="McCubbin A.G."/>
            <person name="Shore J.S."/>
        </authorList>
    </citation>
    <scope>NUCLEOTIDE SEQUENCE</scope>
    <source>
        <strain evidence="2">F60SS</strain>
        <tissue evidence="2">Leaves</tissue>
    </source>
</reference>